<dbReference type="AlphaFoldDB" id="A0A7J5TLK3"/>
<dbReference type="InterPro" id="IPR029032">
    <property type="entry name" value="AhpD-like"/>
</dbReference>
<organism evidence="2 3">
    <name type="scientific">Bifidobacterium bifidum</name>
    <dbReference type="NCBI Taxonomy" id="1681"/>
    <lineage>
        <taxon>Bacteria</taxon>
        <taxon>Bacillati</taxon>
        <taxon>Actinomycetota</taxon>
        <taxon>Actinomycetes</taxon>
        <taxon>Bifidobacteriales</taxon>
        <taxon>Bifidobacteriaceae</taxon>
        <taxon>Bifidobacterium</taxon>
    </lineage>
</organism>
<dbReference type="PANTHER" id="PTHR33570">
    <property type="entry name" value="4-CARBOXYMUCONOLACTONE DECARBOXYLASE FAMILY PROTEIN"/>
    <property type="match status" value="1"/>
</dbReference>
<dbReference type="GO" id="GO:0051920">
    <property type="term" value="F:peroxiredoxin activity"/>
    <property type="evidence" value="ECO:0007669"/>
    <property type="project" value="InterPro"/>
</dbReference>
<evidence type="ECO:0000313" key="2">
    <source>
        <dbReference type="EMBL" id="KAB7486008.1"/>
    </source>
</evidence>
<sequence>MAGITEQPNERLKETDPQFAERMLHFADVEVARDPETELEPTTRYLAILATLLGCQGADEFRIQLGRALDAGLTPVQAKEVVHQAVDYLGIGRVRPFLAITNEVLEARGVALPLPDQTTTTMENRLEAGNAKQVELFGEGMDKSYERSKVNYWLADNCFGDYYTRTGLTNLQREMITFCYLAAQGSVEPQLLAHTKANIALGNTADFLRTVVLQNLPYIGYPRTLNALRIVAEADKAKQGAAFNLQALAWGRAVA</sequence>
<feature type="domain" description="Carboxymuconolactone decarboxylase-like" evidence="1">
    <location>
        <begin position="17"/>
        <end position="102"/>
    </location>
</feature>
<feature type="domain" description="Carboxymuconolactone decarboxylase-like" evidence="1">
    <location>
        <begin position="153"/>
        <end position="233"/>
    </location>
</feature>
<protein>
    <submittedName>
        <fullName evidence="2">Carboxymuconolactone decarboxylase</fullName>
    </submittedName>
</protein>
<reference evidence="2 3" key="1">
    <citation type="journal article" date="2019" name="Nat. Med.">
        <title>A library of human gut bacterial isolates paired with longitudinal multiomics data enables mechanistic microbiome research.</title>
        <authorList>
            <person name="Poyet M."/>
            <person name="Groussin M."/>
            <person name="Gibbons S.M."/>
            <person name="Avila-Pacheco J."/>
            <person name="Jiang X."/>
            <person name="Kearney S.M."/>
            <person name="Perrotta A.R."/>
            <person name="Berdy B."/>
            <person name="Zhao S."/>
            <person name="Lieberman T.D."/>
            <person name="Swanson P.K."/>
            <person name="Smith M."/>
            <person name="Roesemann S."/>
            <person name="Alexander J.E."/>
            <person name="Rich S.A."/>
            <person name="Livny J."/>
            <person name="Vlamakis H."/>
            <person name="Clish C."/>
            <person name="Bullock K."/>
            <person name="Deik A."/>
            <person name="Scott J."/>
            <person name="Pierce K.A."/>
            <person name="Xavier R.J."/>
            <person name="Alm E.J."/>
        </authorList>
    </citation>
    <scope>NUCLEOTIDE SEQUENCE [LARGE SCALE GENOMIC DNA]</scope>
    <source>
        <strain evidence="2 3">BIOML-A13</strain>
    </source>
</reference>
<dbReference type="InterPro" id="IPR003779">
    <property type="entry name" value="CMD-like"/>
</dbReference>
<dbReference type="Pfam" id="PF02627">
    <property type="entry name" value="CMD"/>
    <property type="match status" value="2"/>
</dbReference>
<dbReference type="EMBL" id="WDOP01000016">
    <property type="protein sequence ID" value="KAB7486008.1"/>
    <property type="molecule type" value="Genomic_DNA"/>
</dbReference>
<proteinExistence type="predicted"/>
<dbReference type="InterPro" id="IPR052512">
    <property type="entry name" value="4CMD/NDH-1_regulator"/>
</dbReference>
<comment type="caution">
    <text evidence="2">The sequence shown here is derived from an EMBL/GenBank/DDBJ whole genome shotgun (WGS) entry which is preliminary data.</text>
</comment>
<accession>A0A7J5TLK3</accession>
<dbReference type="SUPFAM" id="SSF69118">
    <property type="entry name" value="AhpD-like"/>
    <property type="match status" value="1"/>
</dbReference>
<dbReference type="RefSeq" id="WP_004218401.1">
    <property type="nucleotide sequence ID" value="NZ_WDOP01000016.1"/>
</dbReference>
<name>A0A7J5TLK3_BIFBI</name>
<dbReference type="Gene3D" id="1.20.1290.10">
    <property type="entry name" value="AhpD-like"/>
    <property type="match status" value="1"/>
</dbReference>
<evidence type="ECO:0000259" key="1">
    <source>
        <dbReference type="Pfam" id="PF02627"/>
    </source>
</evidence>
<dbReference type="PANTHER" id="PTHR33570:SF2">
    <property type="entry name" value="CARBOXYMUCONOLACTONE DECARBOXYLASE-LIKE DOMAIN-CONTAINING PROTEIN"/>
    <property type="match status" value="1"/>
</dbReference>
<gene>
    <name evidence="2" type="ORF">GBA83_09635</name>
</gene>
<evidence type="ECO:0000313" key="3">
    <source>
        <dbReference type="Proteomes" id="UP000451386"/>
    </source>
</evidence>
<dbReference type="Proteomes" id="UP000451386">
    <property type="component" value="Unassembled WGS sequence"/>
</dbReference>
<dbReference type="GeneID" id="29696362"/>